<dbReference type="PANTHER" id="PTHR34978:SF3">
    <property type="entry name" value="SLR0241 PROTEIN"/>
    <property type="match status" value="1"/>
</dbReference>
<dbReference type="KEGG" id="cpi:Cpin_2753"/>
<dbReference type="Proteomes" id="UP000002215">
    <property type="component" value="Chromosome"/>
</dbReference>
<accession>A0A979GP34</accession>
<dbReference type="InterPro" id="IPR052173">
    <property type="entry name" value="Beta-lactam_resp_regulator"/>
</dbReference>
<evidence type="ECO:0000313" key="4">
    <source>
        <dbReference type="EMBL" id="ACU60232.1"/>
    </source>
</evidence>
<evidence type="ECO:0000256" key="2">
    <source>
        <dbReference type="SAM" id="Phobius"/>
    </source>
</evidence>
<evidence type="ECO:0000259" key="3">
    <source>
        <dbReference type="Pfam" id="PF05569"/>
    </source>
</evidence>
<name>A0A979GP34_CHIPD</name>
<dbReference type="Pfam" id="PF05569">
    <property type="entry name" value="Peptidase_M56"/>
    <property type="match status" value="1"/>
</dbReference>
<evidence type="ECO:0000313" key="5">
    <source>
        <dbReference type="Proteomes" id="UP000002215"/>
    </source>
</evidence>
<dbReference type="AlphaFoldDB" id="A0A979GP34"/>
<dbReference type="EMBL" id="CP001699">
    <property type="protein sequence ID" value="ACU60232.1"/>
    <property type="molecule type" value="Genomic_DNA"/>
</dbReference>
<dbReference type="PANTHER" id="PTHR34978">
    <property type="entry name" value="POSSIBLE SENSOR-TRANSDUCER PROTEIN BLAR"/>
    <property type="match status" value="1"/>
</dbReference>
<sequence>MYLYLDIHSLGERLLQAFSWMLVHSLWQGMLIALLAVIFLQLSSKAASAVRYNILLVHFAAFALACMVTFFRELTGSISQRSVPLADSIGHGASTLFRLDAVHVKTLAVSSAAHISANAHLLVILWALFFAFRSLRMIQGMRYLRHARKQQVYTAAEEWLERLQQLCKALGVTKSVRLLESAFVKVPVVAGHLKPVILMPAGLLAGLPAQQIEAVLLHELAHIRRHDYIINLLQVCCETVFFFNPGFLWISVLLRDEREHCCDDIALQQTGSKKTFIEALISFKEYTLSSQYPAVAFPGRKNQLLQRVSRIINNRHQSLGTAEKICFFTGIAMLSVVLSTAAITQLGRHTSMKINTPYVLAKGEEILALPVKPPRDTVVPTPPAIVVTRHEPIVTVTHHKPAVKVAPQVEVRHVSAASPAPTPSTAPSPSAAPPVSDAQMSAPSPEVQAQRYMIEADRQQKEQVRLDRLQAERDRHQAMMDKLQADRDRKQAVLDRLQADKDREQARLDRIQADKDRQQADRDRAQAEKDRQLGLIDRSKADQERAVHEMALAKHEAEKKALLMPHYNGNYNVNRYQGKAQ</sequence>
<dbReference type="OrthoDB" id="15218at2"/>
<keyword evidence="2" id="KW-0472">Membrane</keyword>
<feature type="region of interest" description="Disordered" evidence="1">
    <location>
        <begin position="414"/>
        <end position="446"/>
    </location>
</feature>
<reference evidence="5" key="1">
    <citation type="submission" date="2009-08" db="EMBL/GenBank/DDBJ databases">
        <title>The complete genome of Chitinophaga pinensis DSM 2588.</title>
        <authorList>
            <consortium name="US DOE Joint Genome Institute (JGI-PGF)"/>
            <person name="Lucas S."/>
            <person name="Copeland A."/>
            <person name="Lapidus A."/>
            <person name="Glavina del Rio T."/>
            <person name="Dalin E."/>
            <person name="Tice H."/>
            <person name="Bruce D."/>
            <person name="Goodwin L."/>
            <person name="Pitluck S."/>
            <person name="Kyrpides N."/>
            <person name="Mavromatis K."/>
            <person name="Ivanova N."/>
            <person name="Mikhailova N."/>
            <person name="Sims D."/>
            <person name="Meinche L."/>
            <person name="Brettin T."/>
            <person name="Detter J.C."/>
            <person name="Han C."/>
            <person name="Larimer F."/>
            <person name="Land M."/>
            <person name="Hauser L."/>
            <person name="Markowitz V."/>
            <person name="Cheng J.-F."/>
            <person name="Hugenholtz P."/>
            <person name="Woyke T."/>
            <person name="Wu D."/>
            <person name="Spring S."/>
            <person name="Klenk H.-P."/>
            <person name="Eisen J.A."/>
        </authorList>
    </citation>
    <scope>NUCLEOTIDE SEQUENCE [LARGE SCALE GENOMIC DNA]</scope>
    <source>
        <strain evidence="5">ATCC 43595 / DSM 2588 / LMG 13176 / NBRC 15968 / NCIMB 11800 / UQM 2034</strain>
    </source>
</reference>
<gene>
    <name evidence="4" type="ordered locus">Cpin_2753</name>
</gene>
<proteinExistence type="predicted"/>
<reference evidence="4 5" key="2">
    <citation type="journal article" date="2010" name="Stand. Genomic Sci.">
        <title>Complete genome sequence of Chitinophaga pinensis type strain (UQM 2034).</title>
        <authorList>
            <person name="Glavina Del Rio T."/>
            <person name="Abt B."/>
            <person name="Spring S."/>
            <person name="Lapidus A."/>
            <person name="Nolan M."/>
            <person name="Tice H."/>
            <person name="Copeland A."/>
            <person name="Cheng J.F."/>
            <person name="Chen F."/>
            <person name="Bruce D."/>
            <person name="Goodwin L."/>
            <person name="Pitluck S."/>
            <person name="Ivanova N."/>
            <person name="Mavromatis K."/>
            <person name="Mikhailova N."/>
            <person name="Pati A."/>
            <person name="Chen A."/>
            <person name="Palaniappan K."/>
            <person name="Land M."/>
            <person name="Hauser L."/>
            <person name="Chang Y.J."/>
            <person name="Jeffries C.D."/>
            <person name="Chain P."/>
            <person name="Saunders E."/>
            <person name="Detter J.C."/>
            <person name="Brettin T."/>
            <person name="Rohde M."/>
            <person name="Goker M."/>
            <person name="Bristow J."/>
            <person name="Eisen J.A."/>
            <person name="Markowitz V."/>
            <person name="Hugenholtz P."/>
            <person name="Kyrpides N.C."/>
            <person name="Klenk H.P."/>
            <person name="Lucas S."/>
        </authorList>
    </citation>
    <scope>NUCLEOTIDE SEQUENCE [LARGE SCALE GENOMIC DNA]</scope>
    <source>
        <strain evidence="5">ATCC 43595 / DSM 2588 / LMG 13176 / NBRC 15968 / NCIMB 11800 / UQM 2034</strain>
    </source>
</reference>
<keyword evidence="2" id="KW-0812">Transmembrane</keyword>
<dbReference type="InterPro" id="IPR008756">
    <property type="entry name" value="Peptidase_M56"/>
</dbReference>
<feature type="compositionally biased region" description="Pro residues" evidence="1">
    <location>
        <begin position="420"/>
        <end position="432"/>
    </location>
</feature>
<protein>
    <submittedName>
        <fullName evidence="4">Peptidase M56 BlaR1</fullName>
    </submittedName>
</protein>
<feature type="transmembrane region" description="Helical" evidence="2">
    <location>
        <begin position="325"/>
        <end position="347"/>
    </location>
</feature>
<dbReference type="RefSeq" id="WP_012790408.1">
    <property type="nucleotide sequence ID" value="NC_013132.1"/>
</dbReference>
<feature type="transmembrane region" description="Helical" evidence="2">
    <location>
        <begin position="20"/>
        <end position="40"/>
    </location>
</feature>
<keyword evidence="2" id="KW-1133">Transmembrane helix</keyword>
<dbReference type="Gene3D" id="3.30.2010.10">
    <property type="entry name" value="Metalloproteases ('zincins'), catalytic domain"/>
    <property type="match status" value="1"/>
</dbReference>
<dbReference type="CDD" id="cd07341">
    <property type="entry name" value="M56_BlaR1_MecR1_like"/>
    <property type="match status" value="1"/>
</dbReference>
<feature type="domain" description="Peptidase M56" evidence="3">
    <location>
        <begin position="33"/>
        <end position="310"/>
    </location>
</feature>
<feature type="transmembrane region" description="Helical" evidence="2">
    <location>
        <begin position="112"/>
        <end position="132"/>
    </location>
</feature>
<feature type="transmembrane region" description="Helical" evidence="2">
    <location>
        <begin position="52"/>
        <end position="71"/>
    </location>
</feature>
<organism evidence="4 5">
    <name type="scientific">Chitinophaga pinensis (strain ATCC 43595 / DSM 2588 / LMG 13176 / NBRC 15968 / NCIMB 11800 / UQM 2034)</name>
    <dbReference type="NCBI Taxonomy" id="485918"/>
    <lineage>
        <taxon>Bacteria</taxon>
        <taxon>Pseudomonadati</taxon>
        <taxon>Bacteroidota</taxon>
        <taxon>Chitinophagia</taxon>
        <taxon>Chitinophagales</taxon>
        <taxon>Chitinophagaceae</taxon>
        <taxon>Chitinophaga</taxon>
    </lineage>
</organism>
<evidence type="ECO:0000256" key="1">
    <source>
        <dbReference type="SAM" id="MobiDB-lite"/>
    </source>
</evidence>
<feature type="region of interest" description="Disordered" evidence="1">
    <location>
        <begin position="497"/>
        <end position="542"/>
    </location>
</feature>